<dbReference type="CDD" id="cd04725">
    <property type="entry name" value="OMP_decarboxylase_like"/>
    <property type="match status" value="1"/>
</dbReference>
<feature type="active site" description="For OMPdecase activity" evidence="6">
    <location>
        <position position="67"/>
    </location>
</feature>
<keyword evidence="3 5" id="KW-0665">Pyrimidine biosynthesis</keyword>
<evidence type="ECO:0000313" key="10">
    <source>
        <dbReference type="EMBL" id="RAO79924.1"/>
    </source>
</evidence>
<comment type="function">
    <text evidence="5">Catalyzes the decarboxylation of orotidine 5'-monophosphate (OMP) to uridine 5'-monophosphate (UMP).</text>
</comment>
<feature type="binding site" evidence="5 7">
    <location>
        <position position="194"/>
    </location>
    <ligand>
        <name>substrate</name>
    </ligand>
</feature>
<dbReference type="OrthoDB" id="94124at2157"/>
<feature type="active site" description="Proton donor" evidence="5">
    <location>
        <position position="64"/>
    </location>
</feature>
<evidence type="ECO:0000256" key="8">
    <source>
        <dbReference type="RuleBase" id="RU000512"/>
    </source>
</evidence>
<dbReference type="InterPro" id="IPR047595">
    <property type="entry name" value="OMPdecase_arc"/>
</dbReference>
<evidence type="ECO:0000256" key="6">
    <source>
        <dbReference type="PIRSR" id="PIRSR614732-1"/>
    </source>
</evidence>
<evidence type="ECO:0000256" key="5">
    <source>
        <dbReference type="HAMAP-Rule" id="MF_01200"/>
    </source>
</evidence>
<evidence type="ECO:0000256" key="3">
    <source>
        <dbReference type="ARBA" id="ARBA00022975"/>
    </source>
</evidence>
<keyword evidence="2 5" id="KW-0210">Decarboxylase</keyword>
<dbReference type="NCBIfam" id="NF010386">
    <property type="entry name" value="PRK13813.1"/>
    <property type="match status" value="1"/>
</dbReference>
<dbReference type="AlphaFoldDB" id="A0A328PKN9"/>
<feature type="binding site" evidence="5 7">
    <location>
        <position position="195"/>
    </location>
    <ligand>
        <name>substrate</name>
    </ligand>
</feature>
<evidence type="ECO:0000259" key="9">
    <source>
        <dbReference type="SMART" id="SM00934"/>
    </source>
</evidence>
<keyword evidence="11" id="KW-1185">Reference proteome</keyword>
<feature type="binding site" evidence="5">
    <location>
        <begin position="172"/>
        <end position="182"/>
    </location>
    <ligand>
        <name>substrate</name>
    </ligand>
</feature>
<evidence type="ECO:0000256" key="4">
    <source>
        <dbReference type="ARBA" id="ARBA00023239"/>
    </source>
</evidence>
<dbReference type="GO" id="GO:0004590">
    <property type="term" value="F:orotidine-5'-phosphate decarboxylase activity"/>
    <property type="evidence" value="ECO:0007669"/>
    <property type="project" value="UniProtKB-UniRule"/>
</dbReference>
<evidence type="ECO:0000256" key="1">
    <source>
        <dbReference type="ARBA" id="ARBA00004861"/>
    </source>
</evidence>
<dbReference type="InterPro" id="IPR011060">
    <property type="entry name" value="RibuloseP-bd_barrel"/>
</dbReference>
<dbReference type="GO" id="GO:0006207">
    <property type="term" value="P:'de novo' pyrimidine nucleobase biosynthetic process"/>
    <property type="evidence" value="ECO:0007669"/>
    <property type="project" value="InterPro"/>
</dbReference>
<dbReference type="InterPro" id="IPR018089">
    <property type="entry name" value="OMPdecase_AS"/>
</dbReference>
<evidence type="ECO:0000256" key="7">
    <source>
        <dbReference type="PIRSR" id="PIRSR614732-2"/>
    </source>
</evidence>
<evidence type="ECO:0000313" key="11">
    <source>
        <dbReference type="Proteomes" id="UP000249782"/>
    </source>
</evidence>
<dbReference type="InterPro" id="IPR001754">
    <property type="entry name" value="OMPdeCOase_dom"/>
</dbReference>
<gene>
    <name evidence="5 10" type="primary">pyrF</name>
    <name evidence="10" type="ORF">DPC56_01200</name>
</gene>
<feature type="active site" description="For OMPdecase activity" evidence="6">
    <location>
        <position position="62"/>
    </location>
</feature>
<feature type="binding site" evidence="5 7">
    <location>
        <position position="12"/>
    </location>
    <ligand>
        <name>substrate</name>
    </ligand>
</feature>
<organism evidence="10 11">
    <name type="scientific">Methanothermobacter tenebrarum</name>
    <dbReference type="NCBI Taxonomy" id="680118"/>
    <lineage>
        <taxon>Archaea</taxon>
        <taxon>Methanobacteriati</taxon>
        <taxon>Methanobacteriota</taxon>
        <taxon>Methanomada group</taxon>
        <taxon>Methanobacteria</taxon>
        <taxon>Methanobacteriales</taxon>
        <taxon>Methanobacteriaceae</taxon>
        <taxon>Methanothermobacter</taxon>
    </lineage>
</organism>
<dbReference type="GO" id="GO:0005829">
    <property type="term" value="C:cytosol"/>
    <property type="evidence" value="ECO:0007669"/>
    <property type="project" value="TreeGrafter"/>
</dbReference>
<dbReference type="InterPro" id="IPR013785">
    <property type="entry name" value="Aldolase_TIM"/>
</dbReference>
<feature type="binding site" evidence="5">
    <location>
        <begin position="62"/>
        <end position="71"/>
    </location>
    <ligand>
        <name>substrate</name>
    </ligand>
</feature>
<dbReference type="GO" id="GO:0044205">
    <property type="term" value="P:'de novo' UMP biosynthetic process"/>
    <property type="evidence" value="ECO:0007669"/>
    <property type="project" value="UniProtKB-UniRule"/>
</dbReference>
<dbReference type="PANTHER" id="PTHR32119">
    <property type="entry name" value="OROTIDINE 5'-PHOSPHATE DECARBOXYLASE"/>
    <property type="match status" value="1"/>
</dbReference>
<comment type="subunit">
    <text evidence="5">Homodimer.</text>
</comment>
<proteinExistence type="inferred from homology"/>
<reference evidence="10 11" key="1">
    <citation type="submission" date="2018-06" db="EMBL/GenBank/DDBJ databases">
        <title>Draft genome sequence of hyperthermophilic methanogen Methanothermobacter tenebrarum sp. MCM-B 1447.</title>
        <authorList>
            <person name="Pore S.D."/>
            <person name="Dagar S."/>
            <person name="Dhakephalkar P.K."/>
        </authorList>
    </citation>
    <scope>NUCLEOTIDE SEQUENCE [LARGE SCALE GENOMIC DNA]</scope>
    <source>
        <strain evidence="10 11">MCM B 1447</strain>
    </source>
</reference>
<name>A0A328PKN9_9EURY</name>
<dbReference type="Pfam" id="PF00215">
    <property type="entry name" value="OMPdecase"/>
    <property type="match status" value="1"/>
</dbReference>
<sequence length="214" mass="23204">MRIENNIILAMDLTDPAEALRVTGQVIDYIDTVKIGYPLVLAAGIECIQEFKEELQCQVIADFKVADIPETNEKICNITFKHGADAIIVHGFTGPDSIKACMDAANKIGGEIFLLTDMSHPGSGKFIGKVSEEIAKIGVQLGVENYVAPATKIESLKSIRRIVGDDAFIISPGVGFQGGEAIETLKFADAIIVGRTIYLSRNPRKTIKDLIDIL</sequence>
<dbReference type="Gene3D" id="3.20.20.70">
    <property type="entry name" value="Aldolase class I"/>
    <property type="match status" value="1"/>
</dbReference>
<dbReference type="HAMAP" id="MF_01200_A">
    <property type="entry name" value="OMPdecase_type1_A"/>
    <property type="match status" value="1"/>
</dbReference>
<dbReference type="EC" id="4.1.1.23" evidence="5"/>
<dbReference type="SUPFAM" id="SSF51366">
    <property type="entry name" value="Ribulose-phoshate binding barrel"/>
    <property type="match status" value="1"/>
</dbReference>
<dbReference type="SMART" id="SM00934">
    <property type="entry name" value="OMPdecase"/>
    <property type="match status" value="1"/>
</dbReference>
<comment type="pathway">
    <text evidence="1 5 8">Pyrimidine metabolism; UMP biosynthesis via de novo pathway; UMP from orotate: step 2/2.</text>
</comment>
<dbReference type="EMBL" id="QLOE01000001">
    <property type="protein sequence ID" value="RAO79924.1"/>
    <property type="molecule type" value="Genomic_DNA"/>
</dbReference>
<comment type="caution">
    <text evidence="10">The sequence shown here is derived from an EMBL/GenBank/DDBJ whole genome shotgun (WGS) entry which is preliminary data.</text>
</comment>
<dbReference type="PANTHER" id="PTHR32119:SF2">
    <property type="entry name" value="OROTIDINE 5'-PHOSPHATE DECARBOXYLASE"/>
    <property type="match status" value="1"/>
</dbReference>
<dbReference type="PROSITE" id="PS00156">
    <property type="entry name" value="OMPDECASE"/>
    <property type="match status" value="1"/>
</dbReference>
<feature type="binding site" evidence="5 7">
    <location>
        <position position="34"/>
    </location>
    <ligand>
        <name>substrate</name>
    </ligand>
</feature>
<keyword evidence="4 5" id="KW-0456">Lyase</keyword>
<evidence type="ECO:0000256" key="2">
    <source>
        <dbReference type="ARBA" id="ARBA00022793"/>
    </source>
</evidence>
<comment type="similarity">
    <text evidence="5">Belongs to the OMP decarboxylase family. Type 1 subfamily.</text>
</comment>
<feature type="domain" description="Orotidine 5'-phosphate decarboxylase" evidence="9">
    <location>
        <begin position="6"/>
        <end position="210"/>
    </location>
</feature>
<feature type="active site" description="For OMPdecase activity" evidence="6">
    <location>
        <position position="64"/>
    </location>
</feature>
<protein>
    <recommendedName>
        <fullName evidence="5">Orotidine 5'-phosphate decarboxylase</fullName>
        <ecNumber evidence="5">4.1.1.23</ecNumber>
    </recommendedName>
    <alternativeName>
        <fullName evidence="5">OMP decarboxylase</fullName>
        <shortName evidence="5">OMPDCase</shortName>
        <shortName evidence="5">OMPdecase</shortName>
    </alternativeName>
</protein>
<dbReference type="InterPro" id="IPR014732">
    <property type="entry name" value="OMPdecase"/>
</dbReference>
<feature type="binding site" evidence="5 7">
    <location>
        <position position="119"/>
    </location>
    <ligand>
        <name>substrate</name>
    </ligand>
</feature>
<accession>A0A328PKN9</accession>
<dbReference type="RefSeq" id="WP_112093234.1">
    <property type="nucleotide sequence ID" value="NZ_QLOE01000001.1"/>
</dbReference>
<dbReference type="NCBIfam" id="TIGR01740">
    <property type="entry name" value="pyrF"/>
    <property type="match status" value="1"/>
</dbReference>
<dbReference type="UniPathway" id="UPA00070">
    <property type="reaction ID" value="UER00120"/>
</dbReference>
<dbReference type="Proteomes" id="UP000249782">
    <property type="component" value="Unassembled WGS sequence"/>
</dbReference>
<comment type="catalytic activity">
    <reaction evidence="5 8">
        <text>orotidine 5'-phosphate + H(+) = UMP + CO2</text>
        <dbReference type="Rhea" id="RHEA:11596"/>
        <dbReference type="ChEBI" id="CHEBI:15378"/>
        <dbReference type="ChEBI" id="CHEBI:16526"/>
        <dbReference type="ChEBI" id="CHEBI:57538"/>
        <dbReference type="ChEBI" id="CHEBI:57865"/>
        <dbReference type="EC" id="4.1.1.23"/>
    </reaction>
</comment>